<accession>A0A930YHQ9</accession>
<keyword evidence="1" id="KW-0472">Membrane</keyword>
<reference evidence="2" key="1">
    <citation type="submission" date="2020-11" db="EMBL/GenBank/DDBJ databases">
        <title>Nocardioides sp. nov., isolated from Soil of Cynanchum wilfordii Hemsley rhizosphere.</title>
        <authorList>
            <person name="Lee J.-S."/>
            <person name="Suh M.K."/>
            <person name="Kim J.-S."/>
        </authorList>
    </citation>
    <scope>NUCLEOTIDE SEQUENCE</scope>
    <source>
        <strain evidence="2">KCTC 19275</strain>
    </source>
</reference>
<dbReference type="EMBL" id="JADKPN010000003">
    <property type="protein sequence ID" value="MBF4763214.1"/>
    <property type="molecule type" value="Genomic_DNA"/>
</dbReference>
<gene>
    <name evidence="2" type="ORF">ISU07_08750</name>
</gene>
<keyword evidence="1" id="KW-1133">Transmembrane helix</keyword>
<evidence type="ECO:0000313" key="3">
    <source>
        <dbReference type="Proteomes" id="UP000640489"/>
    </source>
</evidence>
<dbReference type="AlphaFoldDB" id="A0A930YHQ9"/>
<proteinExistence type="predicted"/>
<feature type="transmembrane region" description="Helical" evidence="1">
    <location>
        <begin position="91"/>
        <end position="113"/>
    </location>
</feature>
<protein>
    <submittedName>
        <fullName evidence="2">Uncharacterized protein</fullName>
    </submittedName>
</protein>
<keyword evidence="1" id="KW-0812">Transmembrane</keyword>
<evidence type="ECO:0000313" key="2">
    <source>
        <dbReference type="EMBL" id="MBF4763214.1"/>
    </source>
</evidence>
<keyword evidence="3" id="KW-1185">Reference proteome</keyword>
<feature type="transmembrane region" description="Helical" evidence="1">
    <location>
        <begin position="63"/>
        <end position="79"/>
    </location>
</feature>
<dbReference type="RefSeq" id="WP_194706380.1">
    <property type="nucleotide sequence ID" value="NZ_JADKPN010000003.1"/>
</dbReference>
<evidence type="ECO:0000256" key="1">
    <source>
        <dbReference type="SAM" id="Phobius"/>
    </source>
</evidence>
<comment type="caution">
    <text evidence="2">The sequence shown here is derived from an EMBL/GenBank/DDBJ whole genome shotgun (WGS) entry which is preliminary data.</text>
</comment>
<feature type="transmembrane region" description="Helical" evidence="1">
    <location>
        <begin position="27"/>
        <end position="51"/>
    </location>
</feature>
<dbReference type="Proteomes" id="UP000640489">
    <property type="component" value="Unassembled WGS sequence"/>
</dbReference>
<name>A0A930YHQ9_9ACTN</name>
<organism evidence="2 3">
    <name type="scientific">Nocardioides islandensis</name>
    <dbReference type="NCBI Taxonomy" id="433663"/>
    <lineage>
        <taxon>Bacteria</taxon>
        <taxon>Bacillati</taxon>
        <taxon>Actinomycetota</taxon>
        <taxon>Actinomycetes</taxon>
        <taxon>Propionibacteriales</taxon>
        <taxon>Nocardioidaceae</taxon>
        <taxon>Nocardioides</taxon>
    </lineage>
</organism>
<sequence length="117" mass="12734">MNAGLQDPPVEAQERPPDFWHRSHPTFTALAGFFSGLLYVVLVPAAFVGLLHLVVDDDTTNDLFPLVLVSLAVPFGLVASHRTRRFGGYMLAGMAITAVVVLGVAGLVIWFMVQRDQ</sequence>